<keyword evidence="1" id="KW-0472">Membrane</keyword>
<feature type="chain" id="PRO_5037732324" description="Glycosyl hydrolase family 99" evidence="2">
    <location>
        <begin position="36"/>
        <end position="371"/>
    </location>
</feature>
<evidence type="ECO:0000313" key="3">
    <source>
        <dbReference type="EMBL" id="GGB41634.1"/>
    </source>
</evidence>
<dbReference type="Proteomes" id="UP000636793">
    <property type="component" value="Unassembled WGS sequence"/>
</dbReference>
<evidence type="ECO:0000313" key="4">
    <source>
        <dbReference type="Proteomes" id="UP000636793"/>
    </source>
</evidence>
<evidence type="ECO:0000256" key="1">
    <source>
        <dbReference type="SAM" id="Phobius"/>
    </source>
</evidence>
<feature type="signal peptide" evidence="2">
    <location>
        <begin position="1"/>
        <end position="35"/>
    </location>
</feature>
<keyword evidence="1" id="KW-0812">Transmembrane</keyword>
<reference evidence="3" key="1">
    <citation type="journal article" date="2014" name="Int. J. Syst. Evol. Microbiol.">
        <title>Complete genome sequence of Corynebacterium casei LMG S-19264T (=DSM 44701T), isolated from a smear-ripened cheese.</title>
        <authorList>
            <consortium name="US DOE Joint Genome Institute (JGI-PGF)"/>
            <person name="Walter F."/>
            <person name="Albersmeier A."/>
            <person name="Kalinowski J."/>
            <person name="Ruckert C."/>
        </authorList>
    </citation>
    <scope>NUCLEOTIDE SEQUENCE</scope>
    <source>
        <strain evidence="3">CGMCC 1.15085</strain>
    </source>
</reference>
<evidence type="ECO:0000256" key="2">
    <source>
        <dbReference type="SAM" id="SignalP"/>
    </source>
</evidence>
<dbReference type="AlphaFoldDB" id="A0A916WY66"/>
<keyword evidence="4" id="KW-1185">Reference proteome</keyword>
<proteinExistence type="predicted"/>
<sequence>MTFLRTVRATAPTRARGILVVLAAAVFLTFPPATAAASIPAGRETVPVYAYFYQWFNRTSWNRAKVDHPIAGDYSSDDRAVLQRQIAQAQSAGLSGFLTSWKSTPVLNRRLQMLLDEAGPRHFDIGVVYEALDFQGRPLPVATVRHDMVELVDRWGPQLDSRRFGRPVIIWTGTQHYSVADVRGVRTALGGRADLLASAKSAAEYQRLAPYVDGDAYYWSSANPGTTYTRGRLDALAAVVHEHHGIWLAPALAGFDGRTLGHTRTVPRDQGQTLIRSLQDSFASRPDAVGLISWNEWSENTYIEPGHRYGRQELDALAGYLPHRHDASPATSTERLRSPPWTGMQAAGTLTAATLVLGGLVIHRSRVRRRQ</sequence>
<name>A0A916WY66_9MICO</name>
<dbReference type="RefSeq" id="WP_188838372.1">
    <property type="nucleotide sequence ID" value="NZ_BMHI01000005.1"/>
</dbReference>
<reference evidence="3" key="2">
    <citation type="submission" date="2020-09" db="EMBL/GenBank/DDBJ databases">
        <authorList>
            <person name="Sun Q."/>
            <person name="Zhou Y."/>
        </authorList>
    </citation>
    <scope>NUCLEOTIDE SEQUENCE</scope>
    <source>
        <strain evidence="3">CGMCC 1.15085</strain>
    </source>
</reference>
<dbReference type="EMBL" id="BMHI01000005">
    <property type="protein sequence ID" value="GGB41634.1"/>
    <property type="molecule type" value="Genomic_DNA"/>
</dbReference>
<keyword evidence="1" id="KW-1133">Transmembrane helix</keyword>
<dbReference type="Gene3D" id="3.20.20.80">
    <property type="entry name" value="Glycosidases"/>
    <property type="match status" value="1"/>
</dbReference>
<accession>A0A916WY66</accession>
<organism evidence="3 4">
    <name type="scientific">Flexivirga endophytica</name>
    <dbReference type="NCBI Taxonomy" id="1849103"/>
    <lineage>
        <taxon>Bacteria</taxon>
        <taxon>Bacillati</taxon>
        <taxon>Actinomycetota</taxon>
        <taxon>Actinomycetes</taxon>
        <taxon>Micrococcales</taxon>
        <taxon>Dermacoccaceae</taxon>
        <taxon>Flexivirga</taxon>
    </lineage>
</organism>
<protein>
    <recommendedName>
        <fullName evidence="5">Glycosyl hydrolase family 99</fullName>
    </recommendedName>
</protein>
<keyword evidence="2" id="KW-0732">Signal</keyword>
<gene>
    <name evidence="3" type="ORF">GCM10011492_35720</name>
</gene>
<feature type="transmembrane region" description="Helical" evidence="1">
    <location>
        <begin position="341"/>
        <end position="362"/>
    </location>
</feature>
<comment type="caution">
    <text evidence="3">The sequence shown here is derived from an EMBL/GenBank/DDBJ whole genome shotgun (WGS) entry which is preliminary data.</text>
</comment>
<evidence type="ECO:0008006" key="5">
    <source>
        <dbReference type="Google" id="ProtNLM"/>
    </source>
</evidence>